<reference evidence="3 4" key="1">
    <citation type="journal article" date="2018" name="Mol. Plant">
        <title>The genome of Artemisia annua provides insight into the evolution of Asteraceae family and artemisinin biosynthesis.</title>
        <authorList>
            <person name="Shen Q."/>
            <person name="Zhang L."/>
            <person name="Liao Z."/>
            <person name="Wang S."/>
            <person name="Yan T."/>
            <person name="Shi P."/>
            <person name="Liu M."/>
            <person name="Fu X."/>
            <person name="Pan Q."/>
            <person name="Wang Y."/>
            <person name="Lv Z."/>
            <person name="Lu X."/>
            <person name="Zhang F."/>
            <person name="Jiang W."/>
            <person name="Ma Y."/>
            <person name="Chen M."/>
            <person name="Hao X."/>
            <person name="Li L."/>
            <person name="Tang Y."/>
            <person name="Lv G."/>
            <person name="Zhou Y."/>
            <person name="Sun X."/>
            <person name="Brodelius P.E."/>
            <person name="Rose J.K.C."/>
            <person name="Tang K."/>
        </authorList>
    </citation>
    <scope>NUCLEOTIDE SEQUENCE [LARGE SCALE GENOMIC DNA]</scope>
    <source>
        <strain evidence="4">cv. Huhao1</strain>
        <tissue evidence="3">Leaf</tissue>
    </source>
</reference>
<evidence type="ECO:0000313" key="3">
    <source>
        <dbReference type="EMBL" id="PWA41490.1"/>
    </source>
</evidence>
<sequence>MVLSPNVTQITQISVVVGPHVAASAIEAAVTALCEENGIPKEISDTEENGKDHCSVINSSILPNPFFLESILLPWTTMFIYITLVVAFGEMGCGGGPEVTGTVNDQPFVNVEIVSQSHSEQPVACSQVQEAISKPQEDSSSVVAEPKQDDKSVIDNFSTSDDPKKVNVNNIFMMLPETYLHNLCSLLGHEGIVVSPLDCDVKRSIVVSPLDCDVKRSIVVSPLDCDVKRSIVVSPLDCDVKRSIVVSPLDCDVKRSIVVSPLDCDVKRSIVVSPLGCDVKRSIVVSPLGCDVKRSIVVSPLDCDVATEINKVDKTLQYAWNGVERLTTPKLGGGKWSRRRTRNKGKTTPTSSRFSDSLSRISETIGKRTISVEVKFRRRHDNSIIQEMPHIVTMVAIVYLVVAAIYVAYVPKEDRAFLVAIFLAYVPERDMESLAGVVVLLIALVVLAVSVDEIWGIFEALHPFVVLALVGVVAFFISLVDQSLSDVKFICLVSFVTWPHKINDTVYNEFNKVTTEINKVDKTLQYAWNGVERLTTPKLGGGNRSGRRTRNKGKTTPTSSRFSDSLCTGNDEIFLRDPRLELGLK</sequence>
<feature type="compositionally biased region" description="Basic residues" evidence="1">
    <location>
        <begin position="336"/>
        <end position="345"/>
    </location>
</feature>
<keyword evidence="2" id="KW-0812">Transmembrane</keyword>
<evidence type="ECO:0000256" key="2">
    <source>
        <dbReference type="SAM" id="Phobius"/>
    </source>
</evidence>
<feature type="transmembrane region" description="Helical" evidence="2">
    <location>
        <begin position="461"/>
        <end position="480"/>
    </location>
</feature>
<keyword evidence="2" id="KW-1133">Transmembrane helix</keyword>
<dbReference type="STRING" id="35608.A0A2U1KXN0"/>
<evidence type="ECO:0000313" key="4">
    <source>
        <dbReference type="Proteomes" id="UP000245207"/>
    </source>
</evidence>
<accession>A0A2U1KXN0</accession>
<feature type="region of interest" description="Disordered" evidence="1">
    <location>
        <begin position="334"/>
        <end position="353"/>
    </location>
</feature>
<keyword evidence="2" id="KW-0472">Membrane</keyword>
<feature type="region of interest" description="Disordered" evidence="1">
    <location>
        <begin position="537"/>
        <end position="564"/>
    </location>
</feature>
<feature type="region of interest" description="Disordered" evidence="1">
    <location>
        <begin position="134"/>
        <end position="158"/>
    </location>
</feature>
<feature type="transmembrane region" description="Helical" evidence="2">
    <location>
        <begin position="388"/>
        <end position="410"/>
    </location>
</feature>
<dbReference type="EMBL" id="PKPP01013050">
    <property type="protein sequence ID" value="PWA41490.1"/>
    <property type="molecule type" value="Genomic_DNA"/>
</dbReference>
<proteinExistence type="predicted"/>
<name>A0A2U1KXN0_ARTAN</name>
<feature type="transmembrane region" description="Helical" evidence="2">
    <location>
        <begin position="431"/>
        <end position="449"/>
    </location>
</feature>
<gene>
    <name evidence="3" type="ORF">CTI12_AA551020</name>
</gene>
<evidence type="ECO:0000256" key="1">
    <source>
        <dbReference type="SAM" id="MobiDB-lite"/>
    </source>
</evidence>
<keyword evidence="4" id="KW-1185">Reference proteome</keyword>
<organism evidence="3 4">
    <name type="scientific">Artemisia annua</name>
    <name type="common">Sweet wormwood</name>
    <dbReference type="NCBI Taxonomy" id="35608"/>
    <lineage>
        <taxon>Eukaryota</taxon>
        <taxon>Viridiplantae</taxon>
        <taxon>Streptophyta</taxon>
        <taxon>Embryophyta</taxon>
        <taxon>Tracheophyta</taxon>
        <taxon>Spermatophyta</taxon>
        <taxon>Magnoliopsida</taxon>
        <taxon>eudicotyledons</taxon>
        <taxon>Gunneridae</taxon>
        <taxon>Pentapetalae</taxon>
        <taxon>asterids</taxon>
        <taxon>campanulids</taxon>
        <taxon>Asterales</taxon>
        <taxon>Asteraceae</taxon>
        <taxon>Asteroideae</taxon>
        <taxon>Anthemideae</taxon>
        <taxon>Artemisiinae</taxon>
        <taxon>Artemisia</taxon>
    </lineage>
</organism>
<protein>
    <submittedName>
        <fullName evidence="3">HECT-like protein</fullName>
    </submittedName>
</protein>
<dbReference type="AlphaFoldDB" id="A0A2U1KXN0"/>
<dbReference type="Proteomes" id="UP000245207">
    <property type="component" value="Unassembled WGS sequence"/>
</dbReference>
<comment type="caution">
    <text evidence="3">The sequence shown here is derived from an EMBL/GenBank/DDBJ whole genome shotgun (WGS) entry which is preliminary data.</text>
</comment>